<keyword evidence="1" id="KW-0808">Transferase</keyword>
<dbReference type="PANTHER" id="PTHR43300">
    <property type="entry name" value="ACETYLTRANSFERASE"/>
    <property type="match status" value="1"/>
</dbReference>
<proteinExistence type="predicted"/>
<dbReference type="GO" id="GO:0016740">
    <property type="term" value="F:transferase activity"/>
    <property type="evidence" value="ECO:0007669"/>
    <property type="project" value="UniProtKB-KW"/>
</dbReference>
<dbReference type="InterPro" id="IPR018357">
    <property type="entry name" value="Hexapep_transf_CS"/>
</dbReference>
<dbReference type="SUPFAM" id="SSF51161">
    <property type="entry name" value="Trimeric LpxA-like enzymes"/>
    <property type="match status" value="2"/>
</dbReference>
<dbReference type="PANTHER" id="PTHR43300:SF4">
    <property type="entry name" value="ACYL-[ACYL-CARRIER-PROTEIN]--UDP-N-ACETYLGLUCOSAMINE O-ACYLTRANSFERASE"/>
    <property type="match status" value="1"/>
</dbReference>
<name>A0A6J7EB33_9ZZZZ</name>
<dbReference type="CDD" id="cd03358">
    <property type="entry name" value="LbH_WxcM_N_like"/>
    <property type="match status" value="1"/>
</dbReference>
<dbReference type="PROSITE" id="PS00101">
    <property type="entry name" value="HEXAPEP_TRANSFERASES"/>
    <property type="match status" value="2"/>
</dbReference>
<dbReference type="InterPro" id="IPR011004">
    <property type="entry name" value="Trimer_LpxA-like_sf"/>
</dbReference>
<dbReference type="AlphaFoldDB" id="A0A6J7EB33"/>
<evidence type="ECO:0000256" key="1">
    <source>
        <dbReference type="ARBA" id="ARBA00022679"/>
    </source>
</evidence>
<evidence type="ECO:0000313" key="2">
    <source>
        <dbReference type="EMBL" id="CAB4880382.1"/>
    </source>
</evidence>
<dbReference type="Pfam" id="PF00132">
    <property type="entry name" value="Hexapep"/>
    <property type="match status" value="2"/>
</dbReference>
<dbReference type="Gene3D" id="2.160.10.10">
    <property type="entry name" value="Hexapeptide repeat proteins"/>
    <property type="match status" value="1"/>
</dbReference>
<dbReference type="EMBL" id="CAFBLQ010000162">
    <property type="protein sequence ID" value="CAB4880382.1"/>
    <property type="molecule type" value="Genomic_DNA"/>
</dbReference>
<sequence length="218" mass="21517">MTLNAPGLVLSPTAQVGAGVHFGAGVIVHDDVRIGDGVVIQDAVILGKGPALRPGSAAAGAALAPLVIGAGARICAQAVVFAGATIGPDVIIGDQSYVRERAVIGAGSLIGRGTCVDNDVVVGERVSLQTGVYLTAFSTVEDDVFVGPGVITTNDPTAGEPTEPLRGATLRRGCRIGAGAILLPGVEVGAGAFVAAGSMVTRDVAPGALVLGNPARPR</sequence>
<dbReference type="InterPro" id="IPR001451">
    <property type="entry name" value="Hexapep"/>
</dbReference>
<reference evidence="2" key="1">
    <citation type="submission" date="2020-05" db="EMBL/GenBank/DDBJ databases">
        <authorList>
            <person name="Chiriac C."/>
            <person name="Salcher M."/>
            <person name="Ghai R."/>
            <person name="Kavagutti S V."/>
        </authorList>
    </citation>
    <scope>NUCLEOTIDE SEQUENCE</scope>
</reference>
<accession>A0A6J7EB33</accession>
<protein>
    <submittedName>
        <fullName evidence="2">Unannotated protein</fullName>
    </submittedName>
</protein>
<dbReference type="InterPro" id="IPR050179">
    <property type="entry name" value="Trans_hexapeptide_repeat"/>
</dbReference>
<organism evidence="2">
    <name type="scientific">freshwater metagenome</name>
    <dbReference type="NCBI Taxonomy" id="449393"/>
    <lineage>
        <taxon>unclassified sequences</taxon>
        <taxon>metagenomes</taxon>
        <taxon>ecological metagenomes</taxon>
    </lineage>
</organism>
<gene>
    <name evidence="2" type="ORF">UFOPK3423_01296</name>
</gene>